<dbReference type="RefSeq" id="WP_118334483.1">
    <property type="nucleotide sequence ID" value="NZ_AP025567.1"/>
</dbReference>
<dbReference type="CDD" id="cd01300">
    <property type="entry name" value="YtcJ_like"/>
    <property type="match status" value="1"/>
</dbReference>
<keyword evidence="2" id="KW-0378">Hydrolase</keyword>
<reference evidence="2 3" key="1">
    <citation type="submission" date="2018-08" db="EMBL/GenBank/DDBJ databases">
        <title>A genome reference for cultivated species of the human gut microbiota.</title>
        <authorList>
            <person name="Zou Y."/>
            <person name="Xue W."/>
            <person name="Luo G."/>
        </authorList>
    </citation>
    <scope>NUCLEOTIDE SEQUENCE [LARGE SCALE GENOMIC DNA]</scope>
    <source>
        <strain evidence="2 3">AM07-24</strain>
    </source>
</reference>
<dbReference type="STRING" id="1776384.GCA_900086585_03576"/>
<evidence type="ECO:0000259" key="1">
    <source>
        <dbReference type="Pfam" id="PF07969"/>
    </source>
</evidence>
<dbReference type="Pfam" id="PF07969">
    <property type="entry name" value="Amidohydro_3"/>
    <property type="match status" value="1"/>
</dbReference>
<dbReference type="Gene3D" id="3.20.20.140">
    <property type="entry name" value="Metal-dependent hydrolases"/>
    <property type="match status" value="1"/>
</dbReference>
<dbReference type="InterPro" id="IPR033932">
    <property type="entry name" value="YtcJ-like"/>
</dbReference>
<dbReference type="SUPFAM" id="SSF51556">
    <property type="entry name" value="Metallo-dependent hydrolases"/>
    <property type="match status" value="1"/>
</dbReference>
<feature type="domain" description="Amidohydrolase 3" evidence="1">
    <location>
        <begin position="51"/>
        <end position="507"/>
    </location>
</feature>
<dbReference type="OrthoDB" id="9767366at2"/>
<keyword evidence="3" id="KW-1185">Reference proteome</keyword>
<dbReference type="InterPro" id="IPR013108">
    <property type="entry name" value="Amidohydro_3"/>
</dbReference>
<evidence type="ECO:0000313" key="3">
    <source>
        <dbReference type="Proteomes" id="UP000284841"/>
    </source>
</evidence>
<gene>
    <name evidence="2" type="ORF">DW099_06265</name>
</gene>
<dbReference type="GO" id="GO:0016810">
    <property type="term" value="F:hydrolase activity, acting on carbon-nitrogen (but not peptide) bonds"/>
    <property type="evidence" value="ECO:0007669"/>
    <property type="project" value="InterPro"/>
</dbReference>
<dbReference type="Proteomes" id="UP000284841">
    <property type="component" value="Unassembled WGS sequence"/>
</dbReference>
<dbReference type="AlphaFoldDB" id="A0A415E305"/>
<dbReference type="SUPFAM" id="SSF51338">
    <property type="entry name" value="Composite domain of metallo-dependent hydrolases"/>
    <property type="match status" value="1"/>
</dbReference>
<dbReference type="Gene3D" id="2.30.40.10">
    <property type="entry name" value="Urease, subunit C, domain 1"/>
    <property type="match status" value="1"/>
</dbReference>
<protein>
    <submittedName>
        <fullName evidence="2">Amidohydrolase</fullName>
    </submittedName>
</protein>
<dbReference type="PANTHER" id="PTHR22642:SF22">
    <property type="entry name" value="EXOENZYMES REGULATORY PROTEIN AEPA"/>
    <property type="match status" value="1"/>
</dbReference>
<dbReference type="EMBL" id="QRMS01000002">
    <property type="protein sequence ID" value="RHJ88021.1"/>
    <property type="molecule type" value="Genomic_DNA"/>
</dbReference>
<organism evidence="2 3">
    <name type="scientific">Emergencia timonensis</name>
    <dbReference type="NCBI Taxonomy" id="1776384"/>
    <lineage>
        <taxon>Bacteria</taxon>
        <taxon>Bacillati</taxon>
        <taxon>Bacillota</taxon>
        <taxon>Clostridia</taxon>
        <taxon>Peptostreptococcales</taxon>
        <taxon>Anaerovoracaceae</taxon>
        <taxon>Emergencia</taxon>
    </lineage>
</organism>
<dbReference type="InterPro" id="IPR011059">
    <property type="entry name" value="Metal-dep_hydrolase_composite"/>
</dbReference>
<dbReference type="PANTHER" id="PTHR22642">
    <property type="entry name" value="IMIDAZOLONEPROPIONASE"/>
    <property type="match status" value="1"/>
</dbReference>
<comment type="caution">
    <text evidence="2">The sequence shown here is derived from an EMBL/GenBank/DDBJ whole genome shotgun (WGS) entry which is preliminary data.</text>
</comment>
<name>A0A415E305_9FIRM</name>
<dbReference type="InterPro" id="IPR032466">
    <property type="entry name" value="Metal_Hydrolase"/>
</dbReference>
<proteinExistence type="predicted"/>
<sequence length="510" mass="57328">MEADIIIKNGKCMTMKNRETADWLAIKDGRIAAIGGGNQYEPMAEQAGLILDAKGGTVLPGFIDSHFHVVQTAINSQSLDLREVCCFEEIGEKIRQASMEKPGESIIGIRLEVGQLREGILPDRLVLDQYCSNVPVWINSLDYQVSMLNTYGLLYFKIPFSIEGVEMDSQGVATGIFRGKANATLRTNILDHIPDKERREAVSRLMPQLLSTGITTINAMEGGNMYSDKDADFIYEYSEEFPVDIALFYQSMDIEKIKNLYLNRIGGSLYIDGTMGARTAALSFEYADCPGRMGSLRFSQPELNEFVTECYRNNMQLSVYTIGDRAIEMALNAHEFALYHTGIRGLRHRLEHVELSDDRQMERAAEMGIIFSMNPTYEAYWGGKGKMYEQRLGERYVRTNCFREIIDSGVCICGGSDSDITEFNPLIGISAAINHQVEYHRASVYETLEMYTCNGAYAIFEEEEKGTLEVGKLADVIILDGDIMMTKKEKIQDMSVLSTIKSGELIYNRL</sequence>
<dbReference type="Gene3D" id="3.10.310.70">
    <property type="match status" value="1"/>
</dbReference>
<accession>A0A415E305</accession>
<evidence type="ECO:0000313" key="2">
    <source>
        <dbReference type="EMBL" id="RHJ88021.1"/>
    </source>
</evidence>